<dbReference type="Proteomes" id="UP000827872">
    <property type="component" value="Linkage Group LG10"/>
</dbReference>
<evidence type="ECO:0000313" key="2">
    <source>
        <dbReference type="Proteomes" id="UP000827872"/>
    </source>
</evidence>
<proteinExistence type="predicted"/>
<comment type="caution">
    <text evidence="1">The sequence shown here is derived from an EMBL/GenBank/DDBJ whole genome shotgun (WGS) entry which is preliminary data.</text>
</comment>
<evidence type="ECO:0000313" key="1">
    <source>
        <dbReference type="EMBL" id="KAH7988526.1"/>
    </source>
</evidence>
<keyword evidence="2" id="KW-1185">Reference proteome</keyword>
<protein>
    <submittedName>
        <fullName evidence="1">Uncharacterized protein</fullName>
    </submittedName>
</protein>
<sequence length="67" mass="7250">MLSAVVAPSCGMLPHKTFCKLTPHMRRGRDNVTRPESSGKVSSQKAELAGSNRRAGLLQGRKSLDTK</sequence>
<organism evidence="1 2">
    <name type="scientific">Sphaerodactylus townsendi</name>
    <dbReference type="NCBI Taxonomy" id="933632"/>
    <lineage>
        <taxon>Eukaryota</taxon>
        <taxon>Metazoa</taxon>
        <taxon>Chordata</taxon>
        <taxon>Craniata</taxon>
        <taxon>Vertebrata</taxon>
        <taxon>Euteleostomi</taxon>
        <taxon>Lepidosauria</taxon>
        <taxon>Squamata</taxon>
        <taxon>Bifurcata</taxon>
        <taxon>Gekkota</taxon>
        <taxon>Sphaerodactylidae</taxon>
        <taxon>Sphaerodactylus</taxon>
    </lineage>
</organism>
<gene>
    <name evidence="1" type="ORF">K3G42_017794</name>
</gene>
<dbReference type="EMBL" id="CM037623">
    <property type="protein sequence ID" value="KAH7988526.1"/>
    <property type="molecule type" value="Genomic_DNA"/>
</dbReference>
<accession>A0ACB8E7P8</accession>
<reference evidence="1" key="1">
    <citation type="submission" date="2021-08" db="EMBL/GenBank/DDBJ databases">
        <title>The first chromosome-level gecko genome reveals the dynamic sex chromosomes of Neotropical dwarf geckos (Sphaerodactylidae: Sphaerodactylus).</title>
        <authorList>
            <person name="Pinto B.J."/>
            <person name="Keating S.E."/>
            <person name="Gamble T."/>
        </authorList>
    </citation>
    <scope>NUCLEOTIDE SEQUENCE</scope>
    <source>
        <strain evidence="1">TG3544</strain>
    </source>
</reference>
<name>A0ACB8E7P8_9SAUR</name>